<evidence type="ECO:0000313" key="3">
    <source>
        <dbReference type="Proteomes" id="UP000467840"/>
    </source>
</evidence>
<organism evidence="2 3">
    <name type="scientific">Hevea brasiliensis</name>
    <name type="common">Para rubber tree</name>
    <name type="synonym">Siphonia brasiliensis</name>
    <dbReference type="NCBI Taxonomy" id="3981"/>
    <lineage>
        <taxon>Eukaryota</taxon>
        <taxon>Viridiplantae</taxon>
        <taxon>Streptophyta</taxon>
        <taxon>Embryophyta</taxon>
        <taxon>Tracheophyta</taxon>
        <taxon>Spermatophyta</taxon>
        <taxon>Magnoliopsida</taxon>
        <taxon>eudicotyledons</taxon>
        <taxon>Gunneridae</taxon>
        <taxon>Pentapetalae</taxon>
        <taxon>rosids</taxon>
        <taxon>fabids</taxon>
        <taxon>Malpighiales</taxon>
        <taxon>Euphorbiaceae</taxon>
        <taxon>Crotonoideae</taxon>
        <taxon>Micrandreae</taxon>
        <taxon>Hevea</taxon>
    </lineage>
</organism>
<feature type="region of interest" description="Disordered" evidence="1">
    <location>
        <begin position="72"/>
        <end position="110"/>
    </location>
</feature>
<comment type="caution">
    <text evidence="2">The sequence shown here is derived from an EMBL/GenBank/DDBJ whole genome shotgun (WGS) entry which is preliminary data.</text>
</comment>
<dbReference type="EMBL" id="JAAGAX010000018">
    <property type="protein sequence ID" value="KAF2284220.1"/>
    <property type="molecule type" value="Genomic_DNA"/>
</dbReference>
<accession>A0A6A6K5Z2</accession>
<proteinExistence type="predicted"/>
<gene>
    <name evidence="2" type="ORF">GH714_019961</name>
</gene>
<evidence type="ECO:0000256" key="1">
    <source>
        <dbReference type="SAM" id="MobiDB-lite"/>
    </source>
</evidence>
<keyword evidence="3" id="KW-1185">Reference proteome</keyword>
<evidence type="ECO:0000313" key="2">
    <source>
        <dbReference type="EMBL" id="KAF2284220.1"/>
    </source>
</evidence>
<reference evidence="2 3" key="1">
    <citation type="journal article" date="2020" name="Mol. Plant">
        <title>The Chromosome-Based Rubber Tree Genome Provides New Insights into Spurge Genome Evolution and Rubber Biosynthesis.</title>
        <authorList>
            <person name="Liu J."/>
            <person name="Shi C."/>
            <person name="Shi C.C."/>
            <person name="Li W."/>
            <person name="Zhang Q.J."/>
            <person name="Zhang Y."/>
            <person name="Li K."/>
            <person name="Lu H.F."/>
            <person name="Shi C."/>
            <person name="Zhu S.T."/>
            <person name="Xiao Z.Y."/>
            <person name="Nan H."/>
            <person name="Yue Y."/>
            <person name="Zhu X.G."/>
            <person name="Wu Y."/>
            <person name="Hong X.N."/>
            <person name="Fan G.Y."/>
            <person name="Tong Y."/>
            <person name="Zhang D."/>
            <person name="Mao C.L."/>
            <person name="Liu Y.L."/>
            <person name="Hao S.J."/>
            <person name="Liu W.Q."/>
            <person name="Lv M.Q."/>
            <person name="Zhang H.B."/>
            <person name="Liu Y."/>
            <person name="Hu-Tang G.R."/>
            <person name="Wang J.P."/>
            <person name="Wang J.H."/>
            <person name="Sun Y.H."/>
            <person name="Ni S.B."/>
            <person name="Chen W.B."/>
            <person name="Zhang X.C."/>
            <person name="Jiao Y.N."/>
            <person name="Eichler E.E."/>
            <person name="Li G.H."/>
            <person name="Liu X."/>
            <person name="Gao L.Z."/>
        </authorList>
    </citation>
    <scope>NUCLEOTIDE SEQUENCE [LARGE SCALE GENOMIC DNA]</scope>
    <source>
        <strain evidence="3">cv. GT1</strain>
        <tissue evidence="2">Leaf</tissue>
    </source>
</reference>
<sequence length="222" mass="25228">MMTEEYKKYRELEGDFEQIIDIVIGNTQKMEYVKRQIRVLKVNLSEWNDGLLASTVGSENVGVENSNSSVAILNPHEARSRGGPRSNRFRSRRELNGGSNHGRSRGRRASDIRVQNVGAISDLVLFYPQSKREENGNRFRLKESDLMDVINHYSPLTTSPIDSLYFKDIQPDSMSLFLFNANGMEICYKPHPGEEIVHILSDDEYEGNPNGPMFTACMTTCD</sequence>
<dbReference type="AlphaFoldDB" id="A0A6A6K5Z2"/>
<protein>
    <submittedName>
        <fullName evidence="2">Uncharacterized protein</fullName>
    </submittedName>
</protein>
<name>A0A6A6K5Z2_HEVBR</name>
<dbReference type="Proteomes" id="UP000467840">
    <property type="component" value="Chromosome 12"/>
</dbReference>